<dbReference type="EMBL" id="GBRH01222280">
    <property type="protein sequence ID" value="JAD75615.1"/>
    <property type="molecule type" value="Transcribed_RNA"/>
</dbReference>
<sequence length="39" mass="4376">MILFIACWRRGFDPGNQLPKVECKLYARSIPIITPVGDG</sequence>
<protein>
    <submittedName>
        <fullName evidence="2">Pre-mRNA-processing-splicing factor, putative</fullName>
    </submittedName>
</protein>
<organism evidence="1">
    <name type="scientific">Arundo donax</name>
    <name type="common">Giant reed</name>
    <name type="synonym">Donax arundinaceus</name>
    <dbReference type="NCBI Taxonomy" id="35708"/>
    <lineage>
        <taxon>Eukaryota</taxon>
        <taxon>Viridiplantae</taxon>
        <taxon>Streptophyta</taxon>
        <taxon>Embryophyta</taxon>
        <taxon>Tracheophyta</taxon>
        <taxon>Spermatophyta</taxon>
        <taxon>Magnoliopsida</taxon>
        <taxon>Liliopsida</taxon>
        <taxon>Poales</taxon>
        <taxon>Poaceae</taxon>
        <taxon>PACMAD clade</taxon>
        <taxon>Arundinoideae</taxon>
        <taxon>Arundineae</taxon>
        <taxon>Arundo</taxon>
    </lineage>
</organism>
<dbReference type="AlphaFoldDB" id="A0A0A8Y4M2"/>
<reference evidence="1" key="2">
    <citation type="journal article" date="2015" name="Data Brief">
        <title>Shoot transcriptome of the giant reed, Arundo donax.</title>
        <authorList>
            <person name="Barrero R.A."/>
            <person name="Guerrero F.D."/>
            <person name="Moolhuijzen P."/>
            <person name="Goolsby J.A."/>
            <person name="Tidwell J."/>
            <person name="Bellgard S.E."/>
            <person name="Bellgard M.I."/>
        </authorList>
    </citation>
    <scope>NUCLEOTIDE SEQUENCE</scope>
    <source>
        <tissue evidence="1">Shoot tissue taken approximately 20 cm above the soil surface</tissue>
    </source>
</reference>
<dbReference type="EMBL" id="GBRH01276996">
    <property type="protein sequence ID" value="JAD20899.1"/>
    <property type="molecule type" value="Transcribed_RNA"/>
</dbReference>
<proteinExistence type="predicted"/>
<evidence type="ECO:0000313" key="1">
    <source>
        <dbReference type="EMBL" id="JAD20899.1"/>
    </source>
</evidence>
<reference evidence="1" key="1">
    <citation type="submission" date="2014-09" db="EMBL/GenBank/DDBJ databases">
        <authorList>
            <person name="Magalhaes I.L.F."/>
            <person name="Oliveira U."/>
            <person name="Santos F.R."/>
            <person name="Vidigal T.H.D.A."/>
            <person name="Brescovit A.D."/>
            <person name="Santos A.J."/>
        </authorList>
    </citation>
    <scope>NUCLEOTIDE SEQUENCE</scope>
    <source>
        <tissue evidence="1">Shoot tissue taken approximately 20 cm above the soil surface</tissue>
    </source>
</reference>
<accession>A0A0A8Y4M2</accession>
<evidence type="ECO:0000313" key="2">
    <source>
        <dbReference type="EMBL" id="JAD75615.1"/>
    </source>
</evidence>
<name>A0A0A8Y4M2_ARUDO</name>